<dbReference type="SUPFAM" id="SSF53098">
    <property type="entry name" value="Ribonuclease H-like"/>
    <property type="match status" value="1"/>
</dbReference>
<evidence type="ECO:0000259" key="1">
    <source>
        <dbReference type="PROSITE" id="PS50994"/>
    </source>
</evidence>
<dbReference type="InterPro" id="IPR025948">
    <property type="entry name" value="HTH-like_dom"/>
</dbReference>
<protein>
    <submittedName>
        <fullName evidence="5">IS3 family transposase</fullName>
    </submittedName>
</protein>
<dbReference type="GO" id="GO:0015074">
    <property type="term" value="P:DNA integration"/>
    <property type="evidence" value="ECO:0007669"/>
    <property type="project" value="InterPro"/>
</dbReference>
<dbReference type="EMBL" id="CP044222">
    <property type="protein sequence ID" value="QEW06039.1"/>
    <property type="molecule type" value="Genomic_DNA"/>
</dbReference>
<dbReference type="AlphaFoldDB" id="A0A5J6LC49"/>
<dbReference type="EMBL" id="CP044222">
    <property type="protein sequence ID" value="QEW05262.1"/>
    <property type="molecule type" value="Genomic_DNA"/>
</dbReference>
<evidence type="ECO:0000313" key="6">
    <source>
        <dbReference type="Proteomes" id="UP000325606"/>
    </source>
</evidence>
<reference evidence="5 6" key="1">
    <citation type="submission" date="2019-09" db="EMBL/GenBank/DDBJ databases">
        <title>Nitrincola iocasae sp. nov., a bacterium isolated from the sediment collected at a cold seep field in South China Sea.</title>
        <authorList>
            <person name="Zhang H."/>
            <person name="Wang H."/>
            <person name="Li C."/>
        </authorList>
    </citation>
    <scope>NUCLEOTIDE SEQUENCE [LARGE SCALE GENOMIC DNA]</scope>
    <source>
        <strain evidence="5 6">KXZD1103</strain>
    </source>
</reference>
<dbReference type="KEGG" id="nik:F5I99_05815"/>
<sequence length="288" mass="33421">MQVKYAFIGEHSKDHSVIRLCQALEVSPSGYYDWRNRPESDRAKQNRKLVTKISLFHKASRGIYGSPRIHRDLLESGEAVSEKRVARLMRENNIQSKMARRFVITTDSKNTMQPAPDRLKREFDVDLPDKAWVTDTTFIPTRQGWLYLAVVIELYSRQVLGWAMGDKNNAQLVQDALTMAVWRRGKVDSVIVHSDQGSTYASGSYQRLLKENKLLCSMSRKGECLDNAVAESFFGTLKTELVYDEDYRSRDEAKKSLFEYIEVFYNRRRRHSYLGYISPVEYEAKYAS</sequence>
<dbReference type="KEGG" id="nik:F5I99_05760"/>
<dbReference type="Proteomes" id="UP000325606">
    <property type="component" value="Chromosome"/>
</dbReference>
<dbReference type="KEGG" id="nik:F5I99_05255"/>
<dbReference type="KEGG" id="nik:F5I99_01435"/>
<evidence type="ECO:0000313" key="5">
    <source>
        <dbReference type="EMBL" id="QEW06050.1"/>
    </source>
</evidence>
<feature type="domain" description="Integrase catalytic" evidence="1">
    <location>
        <begin position="124"/>
        <end position="287"/>
    </location>
</feature>
<dbReference type="GO" id="GO:0003676">
    <property type="term" value="F:nucleic acid binding"/>
    <property type="evidence" value="ECO:0007669"/>
    <property type="project" value="InterPro"/>
</dbReference>
<evidence type="ECO:0000313" key="2">
    <source>
        <dbReference type="EMBL" id="QEW05262.1"/>
    </source>
</evidence>
<dbReference type="InterPro" id="IPR012337">
    <property type="entry name" value="RNaseH-like_sf"/>
</dbReference>
<evidence type="ECO:0000313" key="4">
    <source>
        <dbReference type="EMBL" id="QEW06039.1"/>
    </source>
</evidence>
<proteinExistence type="predicted"/>
<dbReference type="Pfam" id="PF13276">
    <property type="entry name" value="HTH_21"/>
    <property type="match status" value="1"/>
</dbReference>
<dbReference type="EMBL" id="CP044222">
    <property type="protein sequence ID" value="QEW06050.1"/>
    <property type="molecule type" value="Genomic_DNA"/>
</dbReference>
<dbReference type="Pfam" id="PF00665">
    <property type="entry name" value="rve"/>
    <property type="match status" value="1"/>
</dbReference>
<accession>A0A5J6LC49</accession>
<dbReference type="NCBIfam" id="NF033516">
    <property type="entry name" value="transpos_IS3"/>
    <property type="match status" value="1"/>
</dbReference>
<dbReference type="PANTHER" id="PTHR46889:SF4">
    <property type="entry name" value="TRANSPOSASE INSO FOR INSERTION SEQUENCE ELEMENT IS911B-RELATED"/>
    <property type="match status" value="1"/>
</dbReference>
<gene>
    <name evidence="2" type="ORF">F5I99_01435</name>
    <name evidence="3" type="ORF">F5I99_05255</name>
    <name evidence="4" type="ORF">F5I99_05760</name>
    <name evidence="5" type="ORF">F5I99_05815</name>
</gene>
<organism evidence="5 6">
    <name type="scientific">Nitrincola iocasae</name>
    <dbReference type="NCBI Taxonomy" id="2614693"/>
    <lineage>
        <taxon>Bacteria</taxon>
        <taxon>Pseudomonadati</taxon>
        <taxon>Pseudomonadota</taxon>
        <taxon>Gammaproteobacteria</taxon>
        <taxon>Oceanospirillales</taxon>
        <taxon>Oceanospirillaceae</taxon>
        <taxon>Nitrincola</taxon>
    </lineage>
</organism>
<dbReference type="PANTHER" id="PTHR46889">
    <property type="entry name" value="TRANSPOSASE INSF FOR INSERTION SEQUENCE IS3B-RELATED"/>
    <property type="match status" value="1"/>
</dbReference>
<dbReference type="EMBL" id="CP044222">
    <property type="protein sequence ID" value="QEW05943.1"/>
    <property type="molecule type" value="Genomic_DNA"/>
</dbReference>
<dbReference type="Pfam" id="PF13333">
    <property type="entry name" value="rve_2"/>
    <property type="match status" value="1"/>
</dbReference>
<dbReference type="InterPro" id="IPR050900">
    <property type="entry name" value="Transposase_IS3/IS150/IS904"/>
</dbReference>
<name>A0A5J6LC49_9GAMM</name>
<dbReference type="PROSITE" id="PS50994">
    <property type="entry name" value="INTEGRASE"/>
    <property type="match status" value="1"/>
</dbReference>
<keyword evidence="6" id="KW-1185">Reference proteome</keyword>
<dbReference type="InterPro" id="IPR036397">
    <property type="entry name" value="RNaseH_sf"/>
</dbReference>
<dbReference type="InterPro" id="IPR001584">
    <property type="entry name" value="Integrase_cat-core"/>
</dbReference>
<evidence type="ECO:0000313" key="3">
    <source>
        <dbReference type="EMBL" id="QEW05943.1"/>
    </source>
</evidence>
<dbReference type="InterPro" id="IPR048020">
    <property type="entry name" value="Transpos_IS3"/>
</dbReference>
<dbReference type="Gene3D" id="3.30.420.10">
    <property type="entry name" value="Ribonuclease H-like superfamily/Ribonuclease H"/>
    <property type="match status" value="1"/>
</dbReference>